<evidence type="ECO:0000313" key="2">
    <source>
        <dbReference type="Proteomes" id="UP000015106"/>
    </source>
</evidence>
<reference evidence="1" key="2">
    <citation type="submission" date="2018-03" db="EMBL/GenBank/DDBJ databases">
        <title>The Triticum urartu genome reveals the dynamic nature of wheat genome evolution.</title>
        <authorList>
            <person name="Ling H."/>
            <person name="Ma B."/>
            <person name="Shi X."/>
            <person name="Liu H."/>
            <person name="Dong L."/>
            <person name="Sun H."/>
            <person name="Cao Y."/>
            <person name="Gao Q."/>
            <person name="Zheng S."/>
            <person name="Li Y."/>
            <person name="Yu Y."/>
            <person name="Du H."/>
            <person name="Qi M."/>
            <person name="Li Y."/>
            <person name="Yu H."/>
            <person name="Cui Y."/>
            <person name="Wang N."/>
            <person name="Chen C."/>
            <person name="Wu H."/>
            <person name="Zhao Y."/>
            <person name="Zhang J."/>
            <person name="Li Y."/>
            <person name="Zhou W."/>
            <person name="Zhang B."/>
            <person name="Hu W."/>
            <person name="Eijk M."/>
            <person name="Tang J."/>
            <person name="Witsenboer H."/>
            <person name="Zhao S."/>
            <person name="Li Z."/>
            <person name="Zhang A."/>
            <person name="Wang D."/>
            <person name="Liang C."/>
        </authorList>
    </citation>
    <scope>NUCLEOTIDE SEQUENCE [LARGE SCALE GENOMIC DNA]</scope>
    <source>
        <strain evidence="1">cv. G1812</strain>
    </source>
</reference>
<dbReference type="GO" id="GO:0006355">
    <property type="term" value="P:regulation of DNA-templated transcription"/>
    <property type="evidence" value="ECO:0007669"/>
    <property type="project" value="TreeGrafter"/>
</dbReference>
<organism evidence="1 2">
    <name type="scientific">Triticum urartu</name>
    <name type="common">Red wild einkorn</name>
    <name type="synonym">Crithodium urartu</name>
    <dbReference type="NCBI Taxonomy" id="4572"/>
    <lineage>
        <taxon>Eukaryota</taxon>
        <taxon>Viridiplantae</taxon>
        <taxon>Streptophyta</taxon>
        <taxon>Embryophyta</taxon>
        <taxon>Tracheophyta</taxon>
        <taxon>Spermatophyta</taxon>
        <taxon>Magnoliopsida</taxon>
        <taxon>Liliopsida</taxon>
        <taxon>Poales</taxon>
        <taxon>Poaceae</taxon>
        <taxon>BOP clade</taxon>
        <taxon>Pooideae</taxon>
        <taxon>Triticodae</taxon>
        <taxon>Triticeae</taxon>
        <taxon>Triticinae</taxon>
        <taxon>Triticum</taxon>
    </lineage>
</organism>
<dbReference type="InterPro" id="IPR024145">
    <property type="entry name" value="His_deAcase_SAP30/SAP30L"/>
</dbReference>
<evidence type="ECO:0000313" key="1">
    <source>
        <dbReference type="EnsemblPlants" id="TuG1812G0600002249.01.T03"/>
    </source>
</evidence>
<reference evidence="2" key="1">
    <citation type="journal article" date="2013" name="Nature">
        <title>Draft genome of the wheat A-genome progenitor Triticum urartu.</title>
        <authorList>
            <person name="Ling H.Q."/>
            <person name="Zhao S."/>
            <person name="Liu D."/>
            <person name="Wang J."/>
            <person name="Sun H."/>
            <person name="Zhang C."/>
            <person name="Fan H."/>
            <person name="Li D."/>
            <person name="Dong L."/>
            <person name="Tao Y."/>
            <person name="Gao C."/>
            <person name="Wu H."/>
            <person name="Li Y."/>
            <person name="Cui Y."/>
            <person name="Guo X."/>
            <person name="Zheng S."/>
            <person name="Wang B."/>
            <person name="Yu K."/>
            <person name="Liang Q."/>
            <person name="Yang W."/>
            <person name="Lou X."/>
            <person name="Chen J."/>
            <person name="Feng M."/>
            <person name="Jian J."/>
            <person name="Zhang X."/>
            <person name="Luo G."/>
            <person name="Jiang Y."/>
            <person name="Liu J."/>
            <person name="Wang Z."/>
            <person name="Sha Y."/>
            <person name="Zhang B."/>
            <person name="Wu H."/>
            <person name="Tang D."/>
            <person name="Shen Q."/>
            <person name="Xue P."/>
            <person name="Zou S."/>
            <person name="Wang X."/>
            <person name="Liu X."/>
            <person name="Wang F."/>
            <person name="Yang Y."/>
            <person name="An X."/>
            <person name="Dong Z."/>
            <person name="Zhang K."/>
            <person name="Zhang X."/>
            <person name="Luo M.C."/>
            <person name="Dvorak J."/>
            <person name="Tong Y."/>
            <person name="Wang J."/>
            <person name="Yang H."/>
            <person name="Li Z."/>
            <person name="Wang D."/>
            <person name="Zhang A."/>
            <person name="Wang J."/>
        </authorList>
    </citation>
    <scope>NUCLEOTIDE SEQUENCE</scope>
    <source>
        <strain evidence="2">cv. G1812</strain>
    </source>
</reference>
<dbReference type="GO" id="GO:0003712">
    <property type="term" value="F:transcription coregulator activity"/>
    <property type="evidence" value="ECO:0007669"/>
    <property type="project" value="TreeGrafter"/>
</dbReference>
<dbReference type="Proteomes" id="UP000015106">
    <property type="component" value="Chromosome 6"/>
</dbReference>
<reference evidence="1" key="3">
    <citation type="submission" date="2022-06" db="UniProtKB">
        <authorList>
            <consortium name="EnsemblPlants"/>
        </authorList>
    </citation>
    <scope>IDENTIFICATION</scope>
</reference>
<accession>A0A8R7URS0</accession>
<dbReference type="GO" id="GO:0000118">
    <property type="term" value="C:histone deacetylase complex"/>
    <property type="evidence" value="ECO:0007669"/>
    <property type="project" value="TreeGrafter"/>
</dbReference>
<protein>
    <submittedName>
        <fullName evidence="1">Uncharacterized protein</fullName>
    </submittedName>
</protein>
<keyword evidence="2" id="KW-1185">Reference proteome</keyword>
<dbReference type="PANTHER" id="PTHR13286:SF8">
    <property type="entry name" value="OS04G0166600 PROTEIN"/>
    <property type="match status" value="1"/>
</dbReference>
<sequence length="156" mass="17209">MMMGTDVCSSRMLSLPRYESGDEELTVLPRHTKVVVPGNNRTKSVLVLLQGVVKKAVSLGGWHWLILKNGVEVKSQRNALSVLEAPTGNEDDDEIDGGNGSFCGSFDMGDKDMNYSSIEYQKPTKLRVRTQGHGLRARRCPAAGPTFTRPRSCERI</sequence>
<dbReference type="Gramene" id="TuG1812G0600002249.01.T03">
    <property type="protein sequence ID" value="TuG1812G0600002249.01.T03"/>
    <property type="gene ID" value="TuG1812G0600002249.01"/>
</dbReference>
<dbReference type="AlphaFoldDB" id="A0A8R7URS0"/>
<proteinExistence type="predicted"/>
<dbReference type="EnsemblPlants" id="TuG1812G0600002249.01.T03">
    <property type="protein sequence ID" value="TuG1812G0600002249.01.T03"/>
    <property type="gene ID" value="TuG1812G0600002249.01"/>
</dbReference>
<dbReference type="PANTHER" id="PTHR13286">
    <property type="entry name" value="SAP30"/>
    <property type="match status" value="1"/>
</dbReference>
<name>A0A8R7URS0_TRIUA</name>